<dbReference type="Proteomes" id="UP000321409">
    <property type="component" value="Unassembled WGS sequence"/>
</dbReference>
<evidence type="ECO:0000313" key="2">
    <source>
        <dbReference type="Proteomes" id="UP000321409"/>
    </source>
</evidence>
<sequence length="93" mass="10914">MNNSKEYLDFFNHEYKDPSTHSAYSTNSNFRFESRSDALEVKNMLQTRSPHAKQYELSVEYINPNQSMQVGWYITVRKVVAKPSDDQTDNSKK</sequence>
<evidence type="ECO:0000313" key="1">
    <source>
        <dbReference type="EMBL" id="GEP23575.1"/>
    </source>
</evidence>
<proteinExistence type="predicted"/>
<dbReference type="RefSeq" id="WP_057865783.1">
    <property type="nucleotide sequence ID" value="NZ_BKAB01000014.1"/>
</dbReference>
<reference evidence="1 2" key="1">
    <citation type="submission" date="2019-07" db="EMBL/GenBank/DDBJ databases">
        <title>Whole genome shotgun sequence of Lactobacillus diolivorans NBRC 107869.</title>
        <authorList>
            <person name="Hosoyama A."/>
            <person name="Uohara A."/>
            <person name="Ohji S."/>
            <person name="Ichikawa N."/>
        </authorList>
    </citation>
    <scope>NUCLEOTIDE SEQUENCE [LARGE SCALE GENOMIC DNA]</scope>
    <source>
        <strain evidence="1 2">NBRC 107869</strain>
    </source>
</reference>
<name>A0ABQ0XCD5_9LACO</name>
<organism evidence="1 2">
    <name type="scientific">Lentilactobacillus diolivorans</name>
    <dbReference type="NCBI Taxonomy" id="179838"/>
    <lineage>
        <taxon>Bacteria</taxon>
        <taxon>Bacillati</taxon>
        <taxon>Bacillota</taxon>
        <taxon>Bacilli</taxon>
        <taxon>Lactobacillales</taxon>
        <taxon>Lactobacillaceae</taxon>
        <taxon>Lentilactobacillus</taxon>
    </lineage>
</organism>
<protein>
    <submittedName>
        <fullName evidence="1">Uncharacterized protein</fullName>
    </submittedName>
</protein>
<gene>
    <name evidence="1" type="ORF">LDI01_11680</name>
</gene>
<comment type="caution">
    <text evidence="1">The sequence shown here is derived from an EMBL/GenBank/DDBJ whole genome shotgun (WGS) entry which is preliminary data.</text>
</comment>
<accession>A0ABQ0XCD5</accession>
<keyword evidence="2" id="KW-1185">Reference proteome</keyword>
<dbReference type="EMBL" id="BKAB01000014">
    <property type="protein sequence ID" value="GEP23575.1"/>
    <property type="molecule type" value="Genomic_DNA"/>
</dbReference>